<sequence>MAVKIPVSWGELLDKLTILQIKMERIEDPEKRRNVRKELAALDAVRRDRGVPAPELEELVGQLRQVNEQLWDIEDAIRLCERQQEFGARFVQLARSVYQSNDRRAALKYQINRLLDSEIVEEKSYESY</sequence>
<dbReference type="EMBL" id="AP025516">
    <property type="protein sequence ID" value="BDD89444.1"/>
    <property type="molecule type" value="Genomic_DNA"/>
</dbReference>
<dbReference type="Proteomes" id="UP000830055">
    <property type="component" value="Chromosome"/>
</dbReference>
<dbReference type="Pfam" id="PF19662">
    <property type="entry name" value="DUF6165"/>
    <property type="match status" value="1"/>
</dbReference>
<keyword evidence="3" id="KW-1185">Reference proteome</keyword>
<dbReference type="InterPro" id="IPR046163">
    <property type="entry name" value="DUF6165"/>
</dbReference>
<keyword evidence="1" id="KW-0175">Coiled coil</keyword>
<gene>
    <name evidence="2" type="ORF">DPPLL_38090</name>
</gene>
<evidence type="ECO:0000256" key="1">
    <source>
        <dbReference type="SAM" id="Coils"/>
    </source>
</evidence>
<proteinExistence type="predicted"/>
<protein>
    <submittedName>
        <fullName evidence="2">Uncharacterized protein</fullName>
    </submittedName>
</protein>
<evidence type="ECO:0000313" key="2">
    <source>
        <dbReference type="EMBL" id="BDD89444.1"/>
    </source>
</evidence>
<organism evidence="2 3">
    <name type="scientific">Desulfofustis limnaeus</name>
    <dbReference type="NCBI Taxonomy" id="2740163"/>
    <lineage>
        <taxon>Bacteria</taxon>
        <taxon>Pseudomonadati</taxon>
        <taxon>Thermodesulfobacteriota</taxon>
        <taxon>Desulfobulbia</taxon>
        <taxon>Desulfobulbales</taxon>
        <taxon>Desulfocapsaceae</taxon>
        <taxon>Desulfofustis</taxon>
    </lineage>
</organism>
<feature type="coiled-coil region" evidence="1">
    <location>
        <begin position="56"/>
        <end position="83"/>
    </location>
</feature>
<evidence type="ECO:0000313" key="3">
    <source>
        <dbReference type="Proteomes" id="UP000830055"/>
    </source>
</evidence>
<dbReference type="RefSeq" id="WP_284152744.1">
    <property type="nucleotide sequence ID" value="NZ_AP025516.1"/>
</dbReference>
<name>A0ABN6MDJ1_9BACT</name>
<accession>A0ABN6MDJ1</accession>
<reference evidence="2 3" key="1">
    <citation type="submission" date="2022-01" db="EMBL/GenBank/DDBJ databases">
        <title>Desulfofustis limnae sp. nov., a novel mesophilic sulfate-reducing bacterium isolated from marsh soil.</title>
        <authorList>
            <person name="Watanabe M."/>
            <person name="Takahashi A."/>
            <person name="Kojima H."/>
            <person name="Fukui M."/>
        </authorList>
    </citation>
    <scope>NUCLEOTIDE SEQUENCE [LARGE SCALE GENOMIC DNA]</scope>
    <source>
        <strain evidence="2 3">PPLL</strain>
    </source>
</reference>